<evidence type="ECO:0000256" key="1">
    <source>
        <dbReference type="ARBA" id="ARBA00004953"/>
    </source>
</evidence>
<dbReference type="OrthoDB" id="5183775at2"/>
<feature type="domain" description="Tetrapyrrole methylase" evidence="8">
    <location>
        <begin position="5"/>
        <end position="211"/>
    </location>
</feature>
<keyword evidence="4" id="KW-0808">Transferase</keyword>
<dbReference type="InterPro" id="IPR035996">
    <property type="entry name" value="4pyrrol_Methylase_sf"/>
</dbReference>
<dbReference type="InterPro" id="IPR003723">
    <property type="entry name" value="Precorrin-6x_reduct"/>
</dbReference>
<comment type="caution">
    <text evidence="9">The sequence shown here is derived from an EMBL/GenBank/DDBJ whole genome shotgun (WGS) entry which is preliminary data.</text>
</comment>
<evidence type="ECO:0000256" key="2">
    <source>
        <dbReference type="ARBA" id="ARBA00022573"/>
    </source>
</evidence>
<keyword evidence="6" id="KW-0560">Oxidoreductase</keyword>
<dbReference type="GO" id="GO:0009236">
    <property type="term" value="P:cobalamin biosynthetic process"/>
    <property type="evidence" value="ECO:0007669"/>
    <property type="project" value="UniProtKB-UniPathway"/>
</dbReference>
<keyword evidence="2" id="KW-0169">Cobalamin biosynthesis</keyword>
<dbReference type="GO" id="GO:0008168">
    <property type="term" value="F:methyltransferase activity"/>
    <property type="evidence" value="ECO:0007669"/>
    <property type="project" value="UniProtKB-KW"/>
</dbReference>
<dbReference type="PROSITE" id="PS51014">
    <property type="entry name" value="COBK_CBIJ"/>
    <property type="match status" value="1"/>
</dbReference>
<evidence type="ECO:0000256" key="5">
    <source>
        <dbReference type="ARBA" id="ARBA00022691"/>
    </source>
</evidence>
<dbReference type="Proteomes" id="UP000218810">
    <property type="component" value="Unassembled WGS sequence"/>
</dbReference>
<accession>A0A2A2WUK1</accession>
<dbReference type="PANTHER" id="PTHR36925:SF1">
    <property type="entry name" value="COBALT-PRECORRIN-6A REDUCTASE"/>
    <property type="match status" value="1"/>
</dbReference>
<dbReference type="Pfam" id="PF00590">
    <property type="entry name" value="TP_methylase"/>
    <property type="match status" value="1"/>
</dbReference>
<dbReference type="Gene3D" id="3.40.1010.10">
    <property type="entry name" value="Cobalt-precorrin-4 Transmethylase, Domain 1"/>
    <property type="match status" value="1"/>
</dbReference>
<feature type="region of interest" description="Disordered" evidence="7">
    <location>
        <begin position="133"/>
        <end position="162"/>
    </location>
</feature>
<organism evidence="9 10">
    <name type="scientific">Dietzia natronolimnaea</name>
    <dbReference type="NCBI Taxonomy" id="161920"/>
    <lineage>
        <taxon>Bacteria</taxon>
        <taxon>Bacillati</taxon>
        <taxon>Actinomycetota</taxon>
        <taxon>Actinomycetes</taxon>
        <taxon>Mycobacteriales</taxon>
        <taxon>Dietziaceae</taxon>
        <taxon>Dietzia</taxon>
    </lineage>
</organism>
<dbReference type="Gene3D" id="3.30.950.10">
    <property type="entry name" value="Methyltransferase, Cobalt-precorrin-4 Transmethylase, Domain 2"/>
    <property type="match status" value="1"/>
</dbReference>
<dbReference type="InterPro" id="IPR000878">
    <property type="entry name" value="4pyrrol_Mease"/>
</dbReference>
<sequence length="545" mass="56672">MTAAFVGVGTGDADLLTVRASRLLAQCGTCLFEGDHGLQEVLSLCPPRARLVDTTGMPVADIVAEIREASGRGDPVVRLIPGEPSTYRGVARELRALDAAGIGWQIVPGVPVIAAAAAALGIELAGPGGPASVRIVRPSHESGASPSDGEPVPSLPTGGADLTVVPHVGPRRLAGVIRELAPAHGPECSVGIVVAPGREGEITVVGTFGDIMGRMTGTDLPEDMVVCAGPALGRGRDDDGLGGDPAPNGSPSPESARESVTPSVAPSTSRMPAPTPGRILLLGGTDEARRLAELMVTAGLDVVTSLTGTSSRPRMPRGEVRIGGFGGPEDLARWLRENRASALIDASDPFATDVSVSATRAAHETGTPLLRVLRPPWAPEDGDRWIPVADVDAASRLVRERFRRPMLTVGRGGPAAFAGDTRGSYLIRCAEPPPGPLPHRYLLVLDRGPFGVESERTLMSRHRIDVLVTRNTGAQAAAATLRAARDLRIPVVMVDRPSASPTDVGGRGDTGALDTPFIGDTAFTADTVHSVDEAARWLVHRFGSR</sequence>
<dbReference type="Pfam" id="PF02571">
    <property type="entry name" value="CbiJ"/>
    <property type="match status" value="1"/>
</dbReference>
<reference evidence="10" key="1">
    <citation type="submission" date="2017-09" db="EMBL/GenBank/DDBJ databases">
        <authorList>
            <person name="Zhang Y."/>
            <person name="Huang X."/>
            <person name="Liu J."/>
            <person name="Lu L."/>
            <person name="Peng K."/>
        </authorList>
    </citation>
    <scope>NUCLEOTIDE SEQUENCE [LARGE SCALE GENOMIC DNA]</scope>
    <source>
        <strain evidence="10">S-XJ-1</strain>
    </source>
</reference>
<dbReference type="UniPathway" id="UPA00148"/>
<dbReference type="GO" id="GO:0016994">
    <property type="term" value="F:precorrin-6A reductase activity"/>
    <property type="evidence" value="ECO:0007669"/>
    <property type="project" value="InterPro"/>
</dbReference>
<evidence type="ECO:0000256" key="3">
    <source>
        <dbReference type="ARBA" id="ARBA00022603"/>
    </source>
</evidence>
<evidence type="ECO:0000313" key="9">
    <source>
        <dbReference type="EMBL" id="PAY24880.1"/>
    </source>
</evidence>
<feature type="region of interest" description="Disordered" evidence="7">
    <location>
        <begin position="228"/>
        <end position="278"/>
    </location>
</feature>
<dbReference type="AlphaFoldDB" id="A0A2A2WUK1"/>
<keyword evidence="3" id="KW-0489">Methyltransferase</keyword>
<dbReference type="NCBIfam" id="TIGR00715">
    <property type="entry name" value="precor6x_red"/>
    <property type="match status" value="1"/>
</dbReference>
<dbReference type="SUPFAM" id="SSF53790">
    <property type="entry name" value="Tetrapyrrole methylase"/>
    <property type="match status" value="1"/>
</dbReference>
<dbReference type="GO" id="GO:0032259">
    <property type="term" value="P:methylation"/>
    <property type="evidence" value="ECO:0007669"/>
    <property type="project" value="UniProtKB-KW"/>
</dbReference>
<dbReference type="InterPro" id="IPR014776">
    <property type="entry name" value="4pyrrole_Mease_sub2"/>
</dbReference>
<dbReference type="NCBIfam" id="NF005968">
    <property type="entry name" value="PRK08057.1-2"/>
    <property type="match status" value="1"/>
</dbReference>
<protein>
    <recommendedName>
        <fullName evidence="8">Tetrapyrrole methylase domain-containing protein</fullName>
    </recommendedName>
</protein>
<dbReference type="EMBL" id="NTGA01000002">
    <property type="protein sequence ID" value="PAY24880.1"/>
    <property type="molecule type" value="Genomic_DNA"/>
</dbReference>
<evidence type="ECO:0000259" key="8">
    <source>
        <dbReference type="Pfam" id="PF00590"/>
    </source>
</evidence>
<proteinExistence type="predicted"/>
<dbReference type="PANTHER" id="PTHR36925">
    <property type="entry name" value="COBALT-PRECORRIN-6A REDUCTASE"/>
    <property type="match status" value="1"/>
</dbReference>
<evidence type="ECO:0000256" key="7">
    <source>
        <dbReference type="SAM" id="MobiDB-lite"/>
    </source>
</evidence>
<evidence type="ECO:0000256" key="4">
    <source>
        <dbReference type="ARBA" id="ARBA00022679"/>
    </source>
</evidence>
<evidence type="ECO:0000256" key="6">
    <source>
        <dbReference type="ARBA" id="ARBA00023002"/>
    </source>
</evidence>
<evidence type="ECO:0000313" key="10">
    <source>
        <dbReference type="Proteomes" id="UP000218810"/>
    </source>
</evidence>
<keyword evidence="10" id="KW-1185">Reference proteome</keyword>
<comment type="pathway">
    <text evidence="1">Cofactor biosynthesis; adenosylcobalamin biosynthesis.</text>
</comment>
<gene>
    <name evidence="9" type="ORF">CEY15_01530</name>
</gene>
<name>A0A2A2WUK1_9ACTN</name>
<feature type="compositionally biased region" description="Polar residues" evidence="7">
    <location>
        <begin position="249"/>
        <end position="270"/>
    </location>
</feature>
<keyword evidence="5" id="KW-0949">S-adenosyl-L-methionine</keyword>
<dbReference type="RefSeq" id="WP_095716974.1">
    <property type="nucleotide sequence ID" value="NZ_NTGA01000002.1"/>
</dbReference>
<dbReference type="InterPro" id="IPR014777">
    <property type="entry name" value="4pyrrole_Mease_sub1"/>
</dbReference>